<dbReference type="Pfam" id="PF03798">
    <property type="entry name" value="TRAM_LAG1_CLN8"/>
    <property type="match status" value="1"/>
</dbReference>
<evidence type="ECO:0000256" key="4">
    <source>
        <dbReference type="ARBA" id="ARBA00023136"/>
    </source>
</evidence>
<keyword evidence="3 5" id="KW-1133">Transmembrane helix</keyword>
<feature type="transmembrane region" description="Helical" evidence="5">
    <location>
        <begin position="245"/>
        <end position="265"/>
    </location>
</feature>
<evidence type="ECO:0000256" key="3">
    <source>
        <dbReference type="ARBA" id="ARBA00022989"/>
    </source>
</evidence>
<evidence type="ECO:0000256" key="1">
    <source>
        <dbReference type="ARBA" id="ARBA00004141"/>
    </source>
</evidence>
<proteinExistence type="predicted"/>
<comment type="subcellular location">
    <subcellularLocation>
        <location evidence="1">Membrane</location>
        <topology evidence="1">Multi-pass membrane protein</topology>
    </subcellularLocation>
</comment>
<keyword evidence="4 5" id="KW-0472">Membrane</keyword>
<reference evidence="7" key="1">
    <citation type="submission" date="2021-01" db="EMBL/GenBank/DDBJ databases">
        <authorList>
            <person name="Corre E."/>
            <person name="Pelletier E."/>
            <person name="Niang G."/>
            <person name="Scheremetjew M."/>
            <person name="Finn R."/>
            <person name="Kale V."/>
            <person name="Holt S."/>
            <person name="Cochrane G."/>
            <person name="Meng A."/>
            <person name="Brown T."/>
            <person name="Cohen L."/>
        </authorList>
    </citation>
    <scope>NUCLEOTIDE SEQUENCE</scope>
    <source>
        <strain evidence="7">CCMP2877</strain>
    </source>
</reference>
<protein>
    <recommendedName>
        <fullName evidence="6">TLC domain-containing protein</fullName>
    </recommendedName>
</protein>
<gene>
    <name evidence="7" type="ORF">PPAR1163_LOCUS6673</name>
</gene>
<sequence length="290" mass="32635">MSGWPGMMEGLRSLVAPVMEGVRSVMGEPFHERLFLEVVGACVAGHLALFTHIKALSPRMPTAKAFALAYEVLVAPVFLYMAWKGWRAYQAFEFPISKDEQLGPLGLLDLLWSHPAMDRLCNFCQAFYVYDLFVAFAKEPAMIPHHVMMVGASRVAKMPYANYTAYFFAGIVELSNVPLRMVNIFRMMPSLREYKALALIEMLNMVVFALLFFFLRIFLWGYLSFTLTMSAEAHIRRGVIAKDLAVASRVGSVLLAGFTVMQAYWGYKVFNKAVRTVSKVLSPKAAPKED</sequence>
<dbReference type="InterPro" id="IPR006634">
    <property type="entry name" value="TLC-dom"/>
</dbReference>
<evidence type="ECO:0000256" key="2">
    <source>
        <dbReference type="ARBA" id="ARBA00022692"/>
    </source>
</evidence>
<organism evidence="7">
    <name type="scientific">Phaeomonas parva</name>
    <dbReference type="NCBI Taxonomy" id="124430"/>
    <lineage>
        <taxon>Eukaryota</taxon>
        <taxon>Sar</taxon>
        <taxon>Stramenopiles</taxon>
        <taxon>Ochrophyta</taxon>
        <taxon>Pinguiophyceae</taxon>
        <taxon>Pinguiochrysidales</taxon>
        <taxon>Pinguiochrysidaceae</taxon>
        <taxon>Phaeomonas</taxon>
    </lineage>
</organism>
<dbReference type="EMBL" id="HBGJ01010723">
    <property type="protein sequence ID" value="CAD9248314.1"/>
    <property type="molecule type" value="Transcribed_RNA"/>
</dbReference>
<dbReference type="GO" id="GO:0016020">
    <property type="term" value="C:membrane"/>
    <property type="evidence" value="ECO:0007669"/>
    <property type="project" value="UniProtKB-SubCell"/>
</dbReference>
<evidence type="ECO:0000256" key="5">
    <source>
        <dbReference type="SAM" id="Phobius"/>
    </source>
</evidence>
<feature type="transmembrane region" description="Helical" evidence="5">
    <location>
        <begin position="65"/>
        <end position="83"/>
    </location>
</feature>
<accession>A0A7S1TVE3</accession>
<dbReference type="AlphaFoldDB" id="A0A7S1TVE3"/>
<evidence type="ECO:0000313" key="7">
    <source>
        <dbReference type="EMBL" id="CAD9248314.1"/>
    </source>
</evidence>
<evidence type="ECO:0000259" key="6">
    <source>
        <dbReference type="Pfam" id="PF03798"/>
    </source>
</evidence>
<feature type="domain" description="TLC" evidence="6">
    <location>
        <begin position="120"/>
        <end position="270"/>
    </location>
</feature>
<feature type="transmembrane region" description="Helical" evidence="5">
    <location>
        <begin position="163"/>
        <end position="182"/>
    </location>
</feature>
<name>A0A7S1TVE3_9STRA</name>
<feature type="transmembrane region" description="Helical" evidence="5">
    <location>
        <begin position="203"/>
        <end position="225"/>
    </location>
</feature>
<feature type="transmembrane region" description="Helical" evidence="5">
    <location>
        <begin position="34"/>
        <end position="53"/>
    </location>
</feature>
<keyword evidence="2 5" id="KW-0812">Transmembrane</keyword>